<dbReference type="Proteomes" id="UP000178943">
    <property type="component" value="Unassembled WGS sequence"/>
</dbReference>
<comment type="caution">
    <text evidence="15">The sequence shown here is derived from an EMBL/GenBank/DDBJ whole genome shotgun (WGS) entry which is preliminary data.</text>
</comment>
<evidence type="ECO:0000256" key="1">
    <source>
        <dbReference type="ARBA" id="ARBA00001911"/>
    </source>
</evidence>
<evidence type="ECO:0000256" key="12">
    <source>
        <dbReference type="ARBA" id="ARBA00023136"/>
    </source>
</evidence>
<comment type="subcellular location">
    <subcellularLocation>
        <location evidence="2">Golgi apparatus</location>
        <location evidence="2">Golgi stack membrane</location>
        <topology evidence="2">Single-pass type II membrane protein</topology>
    </subcellularLocation>
</comment>
<dbReference type="UniPathway" id="UPA00796">
    <property type="reaction ID" value="UER00771"/>
</dbReference>
<dbReference type="SUPFAM" id="SSF51735">
    <property type="entry name" value="NAD(P)-binding Rossmann-fold domains"/>
    <property type="match status" value="1"/>
</dbReference>
<dbReference type="Pfam" id="PF16363">
    <property type="entry name" value="GDP_Man_Dehyd"/>
    <property type="match status" value="1"/>
</dbReference>
<evidence type="ECO:0000313" key="15">
    <source>
        <dbReference type="EMBL" id="OGF67497.1"/>
    </source>
</evidence>
<sequence length="324" mass="36163">MKALITGGAGFIGSHLAEALLQQGNEVYVIDNLSTGSMENILHLKGQEGFHYNIDTIMNIPLMAELVDLCDVIYHLAAAVGVKLIVESPVYTIETNIKGTEVVLDLASKKSKKVIVASTSEVYGKGVKVPFAEGDDLLLGPTFRNRWSYACSKAIDEFLALAYCKERDLPTMVIRLFNTVGPRQSGQYGMVVPRFIQQALKNESLTVYGDGKQSRCFTWVGDVIDALIKLTFNEKAIGEIFNIGSTEEISIIDLAKLVIEVLQSKSEISFISYESAYEEGFEDMARRVPDISKVKKFIEFNPSQSIRNIIILTAEYYKQKYRER</sequence>
<evidence type="ECO:0000256" key="7">
    <source>
        <dbReference type="ARBA" id="ARBA00022793"/>
    </source>
</evidence>
<keyword evidence="13" id="KW-0456">Lyase</keyword>
<dbReference type="GO" id="GO:0005737">
    <property type="term" value="C:cytoplasm"/>
    <property type="evidence" value="ECO:0007669"/>
    <property type="project" value="TreeGrafter"/>
</dbReference>
<keyword evidence="9" id="KW-1133">Transmembrane helix</keyword>
<comment type="pathway">
    <text evidence="3">Nucleotide-sugar biosynthesis; UDP-alpha-D-xylose biosynthesis; UDP-alpha-D-xylose from UDP-alpha-D-glucuronate: step 1/1.</text>
</comment>
<dbReference type="InterPro" id="IPR016040">
    <property type="entry name" value="NAD(P)-bd_dom"/>
</dbReference>
<evidence type="ECO:0000256" key="6">
    <source>
        <dbReference type="ARBA" id="ARBA00022692"/>
    </source>
</evidence>
<evidence type="ECO:0000256" key="11">
    <source>
        <dbReference type="ARBA" id="ARBA00023034"/>
    </source>
</evidence>
<evidence type="ECO:0000256" key="9">
    <source>
        <dbReference type="ARBA" id="ARBA00022989"/>
    </source>
</evidence>
<keyword evidence="11" id="KW-0333">Golgi apparatus</keyword>
<dbReference type="STRING" id="1817863.A2Y62_16380"/>
<evidence type="ECO:0000256" key="10">
    <source>
        <dbReference type="ARBA" id="ARBA00023027"/>
    </source>
</evidence>
<evidence type="ECO:0000256" key="4">
    <source>
        <dbReference type="ARBA" id="ARBA00007505"/>
    </source>
</evidence>
<comment type="cofactor">
    <cofactor evidence="1">
        <name>NAD(+)</name>
        <dbReference type="ChEBI" id="CHEBI:57540"/>
    </cofactor>
</comment>
<keyword evidence="7" id="KW-0210">Decarboxylase</keyword>
<gene>
    <name evidence="15" type="ORF">A2Y62_16380</name>
</gene>
<evidence type="ECO:0000313" key="16">
    <source>
        <dbReference type="Proteomes" id="UP000178943"/>
    </source>
</evidence>
<proteinExistence type="inferred from homology"/>
<keyword evidence="6" id="KW-0812">Transmembrane</keyword>
<organism evidence="15 16">
    <name type="scientific">Candidatus Fischerbacteria bacterium RBG_13_37_8</name>
    <dbReference type="NCBI Taxonomy" id="1817863"/>
    <lineage>
        <taxon>Bacteria</taxon>
        <taxon>Candidatus Fischeribacteriota</taxon>
    </lineage>
</organism>
<dbReference type="GO" id="GO:0042732">
    <property type="term" value="P:D-xylose metabolic process"/>
    <property type="evidence" value="ECO:0007669"/>
    <property type="project" value="InterPro"/>
</dbReference>
<comment type="similarity">
    <text evidence="4">Belongs to the NAD(P)-dependent epimerase/dehydratase family. UDP-glucuronic acid decarboxylase subfamily.</text>
</comment>
<dbReference type="PANTHER" id="PTHR43078:SF6">
    <property type="entry name" value="UDP-GLUCURONIC ACID DECARBOXYLASE 1"/>
    <property type="match status" value="1"/>
</dbReference>
<dbReference type="EMBL" id="MFGW01000048">
    <property type="protein sequence ID" value="OGF67497.1"/>
    <property type="molecule type" value="Genomic_DNA"/>
</dbReference>
<evidence type="ECO:0000259" key="14">
    <source>
        <dbReference type="Pfam" id="PF16363"/>
    </source>
</evidence>
<dbReference type="InterPro" id="IPR044516">
    <property type="entry name" value="UXS-like"/>
</dbReference>
<keyword evidence="10" id="KW-0520">NAD</keyword>
<evidence type="ECO:0000256" key="5">
    <source>
        <dbReference type="ARBA" id="ARBA00012290"/>
    </source>
</evidence>
<feature type="domain" description="NAD(P)-binding" evidence="14">
    <location>
        <begin position="4"/>
        <end position="310"/>
    </location>
</feature>
<dbReference type="GO" id="GO:0033320">
    <property type="term" value="P:UDP-D-xylose biosynthetic process"/>
    <property type="evidence" value="ECO:0007669"/>
    <property type="project" value="UniProtKB-UniPathway"/>
</dbReference>
<keyword evidence="8" id="KW-0735">Signal-anchor</keyword>
<dbReference type="GO" id="GO:0048040">
    <property type="term" value="F:UDP-glucuronate decarboxylase activity"/>
    <property type="evidence" value="ECO:0007669"/>
    <property type="project" value="UniProtKB-EC"/>
</dbReference>
<dbReference type="InterPro" id="IPR036291">
    <property type="entry name" value="NAD(P)-bd_dom_sf"/>
</dbReference>
<evidence type="ECO:0000256" key="3">
    <source>
        <dbReference type="ARBA" id="ARBA00005100"/>
    </source>
</evidence>
<reference evidence="15 16" key="1">
    <citation type="journal article" date="2016" name="Nat. Commun.">
        <title>Thousands of microbial genomes shed light on interconnected biogeochemical processes in an aquifer system.</title>
        <authorList>
            <person name="Anantharaman K."/>
            <person name="Brown C.T."/>
            <person name="Hug L.A."/>
            <person name="Sharon I."/>
            <person name="Castelle C.J."/>
            <person name="Probst A.J."/>
            <person name="Thomas B.C."/>
            <person name="Singh A."/>
            <person name="Wilkins M.J."/>
            <person name="Karaoz U."/>
            <person name="Brodie E.L."/>
            <person name="Williams K.H."/>
            <person name="Hubbard S.S."/>
            <person name="Banfield J.F."/>
        </authorList>
    </citation>
    <scope>NUCLEOTIDE SEQUENCE [LARGE SCALE GENOMIC DNA]</scope>
</reference>
<dbReference type="AlphaFoldDB" id="A0A1F5VW50"/>
<evidence type="ECO:0000256" key="13">
    <source>
        <dbReference type="ARBA" id="ARBA00023239"/>
    </source>
</evidence>
<dbReference type="EC" id="4.1.1.35" evidence="5"/>
<protein>
    <recommendedName>
        <fullName evidence="5">UDP-glucuronate decarboxylase</fullName>
        <ecNumber evidence="5">4.1.1.35</ecNumber>
    </recommendedName>
</protein>
<evidence type="ECO:0000256" key="2">
    <source>
        <dbReference type="ARBA" id="ARBA00004447"/>
    </source>
</evidence>
<dbReference type="Gene3D" id="3.40.50.720">
    <property type="entry name" value="NAD(P)-binding Rossmann-like Domain"/>
    <property type="match status" value="1"/>
</dbReference>
<keyword evidence="12" id="KW-0472">Membrane</keyword>
<name>A0A1F5VW50_9BACT</name>
<evidence type="ECO:0000256" key="8">
    <source>
        <dbReference type="ARBA" id="ARBA00022968"/>
    </source>
</evidence>
<dbReference type="PANTHER" id="PTHR43078">
    <property type="entry name" value="UDP-GLUCURONIC ACID DECARBOXYLASE-RELATED"/>
    <property type="match status" value="1"/>
</dbReference>
<accession>A0A1F5VW50</accession>
<dbReference type="GO" id="GO:0070403">
    <property type="term" value="F:NAD+ binding"/>
    <property type="evidence" value="ECO:0007669"/>
    <property type="project" value="InterPro"/>
</dbReference>